<comment type="caution">
    <text evidence="1">The sequence shown here is derived from an EMBL/GenBank/DDBJ whole genome shotgun (WGS) entry which is preliminary data.</text>
</comment>
<organism evidence="1 2">
    <name type="scientific">Biformimicrobium ophioploci</name>
    <dbReference type="NCBI Taxonomy" id="3036711"/>
    <lineage>
        <taxon>Bacteria</taxon>
        <taxon>Pseudomonadati</taxon>
        <taxon>Pseudomonadota</taxon>
        <taxon>Gammaproteobacteria</taxon>
        <taxon>Cellvibrionales</taxon>
        <taxon>Microbulbiferaceae</taxon>
        <taxon>Biformimicrobium</taxon>
    </lineage>
</organism>
<dbReference type="EMBL" id="BSYJ01000005">
    <property type="protein sequence ID" value="GMG88087.1"/>
    <property type="molecule type" value="Genomic_DNA"/>
</dbReference>
<keyword evidence="2" id="KW-1185">Reference proteome</keyword>
<sequence>MSKSVNKDFEGTPQLKESMVFSRTASGRCVLAVAIGAVTLALAGCPSQQVQTLADLAIVELPEEPEVQLPTLDVSSLQDSYQTALANTTDPAARRLINLRLADLEAERLEQLQADNPGQIVKFDSAIEKYRAVLGETAQAGGSESDLAYLNYQLAKAYAMQGDQERSLDALGQVQQVEKASPFFVETLFRRAEADFNAKNYRAAAQGYWSVLSQGNSVFRTNAEYMFAWSQFKSQNYRPAAQGFVRLLDYLAEGGSFEELESGKQRLVDDSLRVLAMSLNYLGGWEQLEGIAKNGSQRKFHSLLYKTLGDWYLEKERYEDSANTYLAYVNHYPVSEAAPGLHLAAIEVYRRGNFPSKLIPAKKTYVENYGIHSPYWAAATADARSGLQATLHAFLQELAKFEHARAQSLSGAGGKRQGADARIKAGARTAYLAAAGYYEQFAETFPADTLTPEMVFLSAEALQQAGDHGRAYKAYDRVAYEFGKQGAEQRAAEAGYAAILAADRMAASDAAAQASLWQDIKTEASLKFADTFPEDARALAVLIGAADNLFRKNAYEPALQAAGKALDWQPAPRAGQKETLYLIVGHSHFELQSFAEAEAAYSNVLALPNLKATKRADIVERLQVAIYQQAQELLAAGNKQESIAELLRVRQAGNSPTASAAQYDAINLLLELEDWGRVIAEVADFRMRYPKHKLVATLMPKMILAHEGSGDWVAAAGELVRYADSDVDEETRRGARLVAAEHLEKAGEIKRAIALYRDYSHAYPQPMDQQLEVQFKLVNLYEAEGDVYKRNFWLKKLGANKGEGDRAQYLKAYALSDLAAQSYEKFRAIKLTLPLQKSLKDKKRAMEVAVADNRKVMDSGIQAFATRANFEIAEIYQQLSRDLLDSERPGNLSDLELEQYEILLEEQAYPFEESAIELHQVNALRTAEGVYDEWVKRSLASLRELLPVRYNKQEKALEWSDEVY</sequence>
<accession>A0ABQ6M1C5</accession>
<dbReference type="Gene3D" id="1.25.40.10">
    <property type="entry name" value="Tetratricopeptide repeat domain"/>
    <property type="match status" value="3"/>
</dbReference>
<dbReference type="InterPro" id="IPR011990">
    <property type="entry name" value="TPR-like_helical_dom_sf"/>
</dbReference>
<evidence type="ECO:0000313" key="1">
    <source>
        <dbReference type="EMBL" id="GMG88087.1"/>
    </source>
</evidence>
<gene>
    <name evidence="1" type="ORF">MNKW57_24080</name>
</gene>
<dbReference type="SUPFAM" id="SSF48452">
    <property type="entry name" value="TPR-like"/>
    <property type="match status" value="2"/>
</dbReference>
<protein>
    <submittedName>
        <fullName evidence="1">Tetratricopeptide repeat protein</fullName>
    </submittedName>
</protein>
<name>A0ABQ6M1C5_9GAMM</name>
<proteinExistence type="predicted"/>
<dbReference type="RefSeq" id="WP_285764701.1">
    <property type="nucleotide sequence ID" value="NZ_BSYJ01000005.1"/>
</dbReference>
<dbReference type="Proteomes" id="UP001224392">
    <property type="component" value="Unassembled WGS sequence"/>
</dbReference>
<evidence type="ECO:0000313" key="2">
    <source>
        <dbReference type="Proteomes" id="UP001224392"/>
    </source>
</evidence>
<reference evidence="1 2" key="1">
    <citation type="submission" date="2023-04" db="EMBL/GenBank/DDBJ databases">
        <title>Marinobulbifer ophiurae gen. nov., sp. Nov., isolate from tissue of brittle star Ophioplocus japonicus.</title>
        <authorList>
            <person name="Kawano K."/>
            <person name="Sawayama S."/>
            <person name="Nakagawa S."/>
        </authorList>
    </citation>
    <scope>NUCLEOTIDE SEQUENCE [LARGE SCALE GENOMIC DNA]</scope>
    <source>
        <strain evidence="1 2">NKW57</strain>
    </source>
</reference>